<reference evidence="2 3" key="1">
    <citation type="submission" date="2016-11" db="EMBL/GenBank/DDBJ databases">
        <title>Whole Genome Sequencing of Mucilaginibacter polytrichastri RG4-7(T) isolated from the moss sample.</title>
        <authorList>
            <person name="Li Y."/>
        </authorList>
    </citation>
    <scope>NUCLEOTIDE SEQUENCE [LARGE SCALE GENOMIC DNA]</scope>
    <source>
        <strain evidence="2 3">RG4-7</strain>
    </source>
</reference>
<dbReference type="AlphaFoldDB" id="A0A1Q5ZYQ0"/>
<dbReference type="Pfam" id="PF18958">
    <property type="entry name" value="DUF5700"/>
    <property type="match status" value="1"/>
</dbReference>
<proteinExistence type="predicted"/>
<name>A0A1Q5ZYQ0_9SPHI</name>
<keyword evidence="1" id="KW-0732">Signal</keyword>
<dbReference type="OrthoDB" id="657291at2"/>
<evidence type="ECO:0000313" key="3">
    <source>
        <dbReference type="Proteomes" id="UP000186720"/>
    </source>
</evidence>
<accession>A0A1Q5ZYQ0</accession>
<feature type="chain" id="PRO_5012231490" evidence="1">
    <location>
        <begin position="24"/>
        <end position="358"/>
    </location>
</feature>
<dbReference type="RefSeq" id="WP_139235750.1">
    <property type="nucleotide sequence ID" value="NZ_FPAM01000014.1"/>
</dbReference>
<dbReference type="EMBL" id="MPPL01000001">
    <property type="protein sequence ID" value="OKS86868.1"/>
    <property type="molecule type" value="Genomic_DNA"/>
</dbReference>
<organism evidence="2 3">
    <name type="scientific">Mucilaginibacter polytrichastri</name>
    <dbReference type="NCBI Taxonomy" id="1302689"/>
    <lineage>
        <taxon>Bacteria</taxon>
        <taxon>Pseudomonadati</taxon>
        <taxon>Bacteroidota</taxon>
        <taxon>Sphingobacteriia</taxon>
        <taxon>Sphingobacteriales</taxon>
        <taxon>Sphingobacteriaceae</taxon>
        <taxon>Mucilaginibacter</taxon>
    </lineage>
</organism>
<comment type="caution">
    <text evidence="2">The sequence shown here is derived from an EMBL/GenBank/DDBJ whole genome shotgun (WGS) entry which is preliminary data.</text>
</comment>
<dbReference type="STRING" id="1302689.RG47T_2326"/>
<feature type="signal peptide" evidence="1">
    <location>
        <begin position="1"/>
        <end position="23"/>
    </location>
</feature>
<evidence type="ECO:0000256" key="1">
    <source>
        <dbReference type="SAM" id="SignalP"/>
    </source>
</evidence>
<dbReference type="Proteomes" id="UP000186720">
    <property type="component" value="Unassembled WGS sequence"/>
</dbReference>
<dbReference type="InterPro" id="IPR043754">
    <property type="entry name" value="DUF5700"/>
</dbReference>
<evidence type="ECO:0000313" key="2">
    <source>
        <dbReference type="EMBL" id="OKS86868.1"/>
    </source>
</evidence>
<gene>
    <name evidence="2" type="ORF">RG47T_2326</name>
</gene>
<keyword evidence="3" id="KW-1185">Reference proteome</keyword>
<protein>
    <submittedName>
        <fullName evidence="2">Uncharacterized protein</fullName>
    </submittedName>
</protein>
<sequence length="358" mass="41521">MKTIQRKYAILTILLSFAIPLHAQTVNTDAVTKYWELTRLLKQNIPLTDKQWDDFIAIDGNKTYAESEFTTERLANYRKAIEIVYMPKNDSLLQVRLKQKNWYCILAKRYKDEELQLKAYLADTVLNPAYFNNAYQYVYEYLPKKAQHHIDGLKLYYNCLSNDAVSYPQGLFFSLLSVIDNAKAKTGTLEAHELHHRLRPNLDFDSTRVSNAHAEGLLWAINTIPNEGIADMIDKPAELQQTDDPHGIADWLLDAAPATLKSLDSCIQLMAVNKTTGLEKVRFYRNMLKGTVGHMPGFYMARVIVKNGYKKQMVNRSYDPFEFFYLYYEAAKKDEDHPYQFSAASISYLKALRRMIYR</sequence>